<gene>
    <name evidence="2" type="ORF">GCM10010390_77770</name>
</gene>
<evidence type="ECO:0000313" key="2">
    <source>
        <dbReference type="EMBL" id="GAA0563807.1"/>
    </source>
</evidence>
<dbReference type="EMBL" id="BAAABZ010000078">
    <property type="protein sequence ID" value="GAA0563807.1"/>
    <property type="molecule type" value="Genomic_DNA"/>
</dbReference>
<protein>
    <submittedName>
        <fullName evidence="2">Uncharacterized protein</fullName>
    </submittedName>
</protein>
<feature type="region of interest" description="Disordered" evidence="1">
    <location>
        <begin position="1"/>
        <end position="81"/>
    </location>
</feature>
<dbReference type="Proteomes" id="UP001501576">
    <property type="component" value="Unassembled WGS sequence"/>
</dbReference>
<proteinExistence type="predicted"/>
<name>A0ABP3PFI1_9ACTN</name>
<feature type="compositionally biased region" description="Low complexity" evidence="1">
    <location>
        <begin position="32"/>
        <end position="54"/>
    </location>
</feature>
<evidence type="ECO:0000256" key="1">
    <source>
        <dbReference type="SAM" id="MobiDB-lite"/>
    </source>
</evidence>
<keyword evidence="3" id="KW-1185">Reference proteome</keyword>
<comment type="caution">
    <text evidence="2">The sequence shown here is derived from an EMBL/GenBank/DDBJ whole genome shotgun (WGS) entry which is preliminary data.</text>
</comment>
<organism evidence="2 3">
    <name type="scientific">Streptomyces mordarskii</name>
    <dbReference type="NCBI Taxonomy" id="1226758"/>
    <lineage>
        <taxon>Bacteria</taxon>
        <taxon>Bacillati</taxon>
        <taxon>Actinomycetota</taxon>
        <taxon>Actinomycetes</taxon>
        <taxon>Kitasatosporales</taxon>
        <taxon>Streptomycetaceae</taxon>
        <taxon>Streptomyces</taxon>
    </lineage>
</organism>
<evidence type="ECO:0000313" key="3">
    <source>
        <dbReference type="Proteomes" id="UP001501576"/>
    </source>
</evidence>
<sequence>MAHRIARRGAAGVRQRSPRLWRPGPRTIGWRTTGAGDTDGAAAAEGRPAEPADAVLIPRSRARTRRSWPAEKSLAGRAAHC</sequence>
<accession>A0ABP3PFI1</accession>
<reference evidence="3" key="1">
    <citation type="journal article" date="2019" name="Int. J. Syst. Evol. Microbiol.">
        <title>The Global Catalogue of Microorganisms (GCM) 10K type strain sequencing project: providing services to taxonomists for standard genome sequencing and annotation.</title>
        <authorList>
            <consortium name="The Broad Institute Genomics Platform"/>
            <consortium name="The Broad Institute Genome Sequencing Center for Infectious Disease"/>
            <person name="Wu L."/>
            <person name="Ma J."/>
        </authorList>
    </citation>
    <scope>NUCLEOTIDE SEQUENCE [LARGE SCALE GENOMIC DNA]</scope>
    <source>
        <strain evidence="3">JCM 5052</strain>
    </source>
</reference>